<dbReference type="InterPro" id="IPR002394">
    <property type="entry name" value="Nicotinic_acetylcholine_rcpt"/>
</dbReference>
<sequence>MTGYNKDSRPVRNHSKPITVSLDITLAQIIKVDVKEQVLTTNLWLRKRWRDEFLTWNSSEYGNIKTAIFKSDLIWRPDVVLYNRIHEEGWSETPDTNARVSSTGDVTWGHPATILSSCVMDISHFPYDVQRCPMKFGSWTYNGRQLNLVNYTTKGDTDNFVRNGEWTLISFGLERNEVVYSSGTYPDVTYMIVIRRRSLYYTYYVIAPGVLLSLLALLGFLLPPDSGEKLSLSITLLLALMVFMQLVTERLPPLSTSIPAIGTFFGAIILLVTFSSGLTIFILSVHFRGPHIRPVPTWLRKIFFLGPPRVRTTVIKYVKQPESSGGAESTTQGSDNQRSALGRINKVISQFREDEEVKSYKRGLEKEWKILAYRMDRCLFVGFLIALMIAIGVTIGTA</sequence>
<dbReference type="KEGG" id="bbel:109468338"/>
<keyword evidence="17" id="KW-1185">Reference proteome</keyword>
<evidence type="ECO:0000256" key="8">
    <source>
        <dbReference type="ARBA" id="ARBA00023157"/>
    </source>
</evidence>
<dbReference type="GO" id="GO:0022848">
    <property type="term" value="F:acetylcholine-gated monoatomic cation-selective channel activity"/>
    <property type="evidence" value="ECO:0007669"/>
    <property type="project" value="InterPro"/>
</dbReference>
<evidence type="ECO:0000256" key="12">
    <source>
        <dbReference type="ARBA" id="ARBA00023303"/>
    </source>
</evidence>
<dbReference type="CDD" id="cd18997">
    <property type="entry name" value="LGIC_ECD_nAChR"/>
    <property type="match status" value="1"/>
</dbReference>
<evidence type="ECO:0000259" key="16">
    <source>
        <dbReference type="Pfam" id="PF02932"/>
    </source>
</evidence>
<evidence type="ECO:0000256" key="2">
    <source>
        <dbReference type="ARBA" id="ARBA00022475"/>
    </source>
</evidence>
<dbReference type="AlphaFoldDB" id="A0A6P4YXZ3"/>
<evidence type="ECO:0000256" key="10">
    <source>
        <dbReference type="ARBA" id="ARBA00023180"/>
    </source>
</evidence>
<keyword evidence="5" id="KW-0770">Synapse</keyword>
<evidence type="ECO:0000256" key="1">
    <source>
        <dbReference type="ARBA" id="ARBA00022448"/>
    </source>
</evidence>
<reference evidence="18" key="1">
    <citation type="submission" date="2025-08" db="UniProtKB">
        <authorList>
            <consortium name="RefSeq"/>
        </authorList>
    </citation>
    <scope>IDENTIFICATION</scope>
    <source>
        <tissue evidence="18">Gonad</tissue>
    </source>
</reference>
<evidence type="ECO:0000256" key="11">
    <source>
        <dbReference type="ARBA" id="ARBA00023286"/>
    </source>
</evidence>
<gene>
    <name evidence="18" type="primary">LOC109468338</name>
</gene>
<evidence type="ECO:0000256" key="13">
    <source>
        <dbReference type="ARBA" id="ARBA00034099"/>
    </source>
</evidence>
<comment type="similarity">
    <text evidence="14">Belongs to the ligand-gated ion channel (TC 1.A.9) family.</text>
</comment>
<dbReference type="InterPro" id="IPR006201">
    <property type="entry name" value="Neur_channel"/>
</dbReference>
<evidence type="ECO:0000256" key="9">
    <source>
        <dbReference type="ARBA" id="ARBA00023170"/>
    </source>
</evidence>
<keyword evidence="9" id="KW-0675">Receptor</keyword>
<dbReference type="InterPro" id="IPR036734">
    <property type="entry name" value="Neur_chan_lig-bd_sf"/>
</dbReference>
<dbReference type="InterPro" id="IPR006029">
    <property type="entry name" value="Neurotrans-gated_channel_TM"/>
</dbReference>
<dbReference type="PRINTS" id="PR00252">
    <property type="entry name" value="NRIONCHANNEL"/>
</dbReference>
<evidence type="ECO:0000256" key="3">
    <source>
        <dbReference type="ARBA" id="ARBA00022692"/>
    </source>
</evidence>
<comment type="subcellular location">
    <subcellularLocation>
        <location evidence="13">Synaptic cell membrane</location>
        <topology evidence="13">Multi-pass membrane protein</topology>
    </subcellularLocation>
</comment>
<dbReference type="PROSITE" id="PS00236">
    <property type="entry name" value="NEUROTR_ION_CHANNEL"/>
    <property type="match status" value="1"/>
</dbReference>
<organism evidence="17 18">
    <name type="scientific">Branchiostoma belcheri</name>
    <name type="common">Amphioxus</name>
    <dbReference type="NCBI Taxonomy" id="7741"/>
    <lineage>
        <taxon>Eukaryota</taxon>
        <taxon>Metazoa</taxon>
        <taxon>Chordata</taxon>
        <taxon>Cephalochordata</taxon>
        <taxon>Leptocardii</taxon>
        <taxon>Amphioxiformes</taxon>
        <taxon>Branchiostomatidae</taxon>
        <taxon>Branchiostoma</taxon>
    </lineage>
</organism>
<dbReference type="InterPro" id="IPR036719">
    <property type="entry name" value="Neuro-gated_channel_TM_sf"/>
</dbReference>
<keyword evidence="6 14" id="KW-0406">Ion transport</keyword>
<accession>A0A6P4YXZ3</accession>
<dbReference type="GeneID" id="109468338"/>
<feature type="domain" description="Neurotransmitter-gated ion-channel transmembrane" evidence="16">
    <location>
        <begin position="205"/>
        <end position="304"/>
    </location>
</feature>
<dbReference type="Gene3D" id="1.20.58.390">
    <property type="entry name" value="Neurotransmitter-gated ion-channel transmembrane domain"/>
    <property type="match status" value="1"/>
</dbReference>
<keyword evidence="8" id="KW-1015">Disulfide bond</keyword>
<dbReference type="CDD" id="cd19051">
    <property type="entry name" value="LGIC_TM_cation"/>
    <property type="match status" value="1"/>
</dbReference>
<feature type="transmembrane region" description="Helical" evidence="14">
    <location>
        <begin position="201"/>
        <end position="223"/>
    </location>
</feature>
<feature type="transmembrane region" description="Helical" evidence="14">
    <location>
        <begin position="378"/>
        <end position="397"/>
    </location>
</feature>
<dbReference type="OrthoDB" id="5975154at2759"/>
<name>A0A6P4YXZ3_BRABE</name>
<dbReference type="GO" id="GO:0004888">
    <property type="term" value="F:transmembrane signaling receptor activity"/>
    <property type="evidence" value="ECO:0007669"/>
    <property type="project" value="InterPro"/>
</dbReference>
<protein>
    <submittedName>
        <fullName evidence="18">Neuronal acetylcholine receptor subunit alpha-10-like</fullName>
    </submittedName>
</protein>
<evidence type="ECO:0000313" key="18">
    <source>
        <dbReference type="RefSeq" id="XP_019622146.1"/>
    </source>
</evidence>
<keyword evidence="4 14" id="KW-1133">Transmembrane helix</keyword>
<dbReference type="Proteomes" id="UP000515135">
    <property type="component" value="Unplaced"/>
</dbReference>
<feature type="transmembrane region" description="Helical" evidence="14">
    <location>
        <begin position="230"/>
        <end position="248"/>
    </location>
</feature>
<dbReference type="NCBIfam" id="TIGR00860">
    <property type="entry name" value="LIC"/>
    <property type="match status" value="1"/>
</dbReference>
<dbReference type="RefSeq" id="XP_019622146.1">
    <property type="nucleotide sequence ID" value="XM_019766587.1"/>
</dbReference>
<keyword evidence="1 14" id="KW-0813">Transport</keyword>
<dbReference type="FunFam" id="2.70.170.10:FF:000030">
    <property type="entry name" value="AcetylCholine Receptor"/>
    <property type="match status" value="1"/>
</dbReference>
<keyword evidence="2" id="KW-1003">Cell membrane</keyword>
<evidence type="ECO:0000313" key="17">
    <source>
        <dbReference type="Proteomes" id="UP000515135"/>
    </source>
</evidence>
<keyword evidence="10" id="KW-0325">Glycoprotein</keyword>
<dbReference type="Pfam" id="PF02932">
    <property type="entry name" value="Neur_chan_memb"/>
    <property type="match status" value="1"/>
</dbReference>
<evidence type="ECO:0000256" key="7">
    <source>
        <dbReference type="ARBA" id="ARBA00023136"/>
    </source>
</evidence>
<feature type="transmembrane region" description="Helical" evidence="14">
    <location>
        <begin position="260"/>
        <end position="283"/>
    </location>
</feature>
<dbReference type="PANTHER" id="PTHR18945">
    <property type="entry name" value="NEUROTRANSMITTER GATED ION CHANNEL"/>
    <property type="match status" value="1"/>
</dbReference>
<keyword evidence="12 14" id="KW-0407">Ion channel</keyword>
<keyword evidence="11" id="KW-1071">Ligand-gated ion channel</keyword>
<dbReference type="Pfam" id="PF02931">
    <property type="entry name" value="Neur_chan_LBD"/>
    <property type="match status" value="1"/>
</dbReference>
<dbReference type="GO" id="GO:0045211">
    <property type="term" value="C:postsynaptic membrane"/>
    <property type="evidence" value="ECO:0007669"/>
    <property type="project" value="InterPro"/>
</dbReference>
<evidence type="ECO:0000259" key="15">
    <source>
        <dbReference type="Pfam" id="PF02931"/>
    </source>
</evidence>
<proteinExistence type="inferred from homology"/>
<evidence type="ECO:0000256" key="14">
    <source>
        <dbReference type="RuleBase" id="RU000687"/>
    </source>
</evidence>
<dbReference type="FunFam" id="1.20.58.390:FF:000043">
    <property type="entry name" value="AcetylCholine Receptor"/>
    <property type="match status" value="1"/>
</dbReference>
<dbReference type="SUPFAM" id="SSF90112">
    <property type="entry name" value="Neurotransmitter-gated ion-channel transmembrane pore"/>
    <property type="match status" value="1"/>
</dbReference>
<evidence type="ECO:0000256" key="5">
    <source>
        <dbReference type="ARBA" id="ARBA00023018"/>
    </source>
</evidence>
<dbReference type="InterPro" id="IPR038050">
    <property type="entry name" value="Neuro_actylchol_rec"/>
</dbReference>
<evidence type="ECO:0000256" key="4">
    <source>
        <dbReference type="ARBA" id="ARBA00022989"/>
    </source>
</evidence>
<dbReference type="PRINTS" id="PR00254">
    <property type="entry name" value="NICOTINICR"/>
</dbReference>
<dbReference type="InterPro" id="IPR018000">
    <property type="entry name" value="Neurotransmitter_ion_chnl_CS"/>
</dbReference>
<keyword evidence="7 14" id="KW-0472">Membrane</keyword>
<feature type="domain" description="Neurotransmitter-gated ion-channel ligand-binding" evidence="15">
    <location>
        <begin position="1"/>
        <end position="197"/>
    </location>
</feature>
<dbReference type="Gene3D" id="2.70.170.10">
    <property type="entry name" value="Neurotransmitter-gated ion-channel ligand-binding domain"/>
    <property type="match status" value="1"/>
</dbReference>
<dbReference type="SUPFAM" id="SSF63712">
    <property type="entry name" value="Nicotinic receptor ligand binding domain-like"/>
    <property type="match status" value="1"/>
</dbReference>
<dbReference type="InterPro" id="IPR006202">
    <property type="entry name" value="Neur_chan_lig-bd"/>
</dbReference>
<keyword evidence="3 14" id="KW-0812">Transmembrane</keyword>
<evidence type="ECO:0000256" key="6">
    <source>
        <dbReference type="ARBA" id="ARBA00023065"/>
    </source>
</evidence>